<dbReference type="SUPFAM" id="SSF56672">
    <property type="entry name" value="DNA/RNA polymerases"/>
    <property type="match status" value="1"/>
</dbReference>
<dbReference type="InterPro" id="IPR050951">
    <property type="entry name" value="Retrovirus_Pol_polyprotein"/>
</dbReference>
<dbReference type="Gene3D" id="1.10.340.70">
    <property type="match status" value="1"/>
</dbReference>
<feature type="domain" description="Integrase zinc-binding" evidence="7">
    <location>
        <begin position="1022"/>
        <end position="1076"/>
    </location>
</feature>
<evidence type="ECO:0000256" key="1">
    <source>
        <dbReference type="ARBA" id="ARBA00022750"/>
    </source>
</evidence>
<dbReference type="Pfam" id="PF22936">
    <property type="entry name" value="Pol_BBD"/>
    <property type="match status" value="1"/>
</dbReference>
<dbReference type="Pfam" id="PF17921">
    <property type="entry name" value="Integrase_H2C2"/>
    <property type="match status" value="1"/>
</dbReference>
<proteinExistence type="predicted"/>
<dbReference type="Gene3D" id="3.10.20.370">
    <property type="match status" value="1"/>
</dbReference>
<dbReference type="CDD" id="cd09274">
    <property type="entry name" value="RNase_HI_RT_Ty3"/>
    <property type="match status" value="1"/>
</dbReference>
<evidence type="ECO:0000259" key="5">
    <source>
        <dbReference type="Pfam" id="PF13976"/>
    </source>
</evidence>
<feature type="domain" description="GAG-pre-integrase" evidence="5">
    <location>
        <begin position="1726"/>
        <end position="1798"/>
    </location>
</feature>
<feature type="non-terminal residue" evidence="9">
    <location>
        <position position="1"/>
    </location>
</feature>
<dbReference type="PANTHER" id="PTHR37984:SF5">
    <property type="entry name" value="PROTEIN NYNRIN-LIKE"/>
    <property type="match status" value="1"/>
</dbReference>
<keyword evidence="9" id="KW-0808">Transferase</keyword>
<keyword evidence="2" id="KW-0511">Multifunctional enzyme</keyword>
<feature type="domain" description="Retrotransposon gag" evidence="4">
    <location>
        <begin position="16"/>
        <end position="99"/>
    </location>
</feature>
<protein>
    <submittedName>
        <fullName evidence="9">Reverse transcriptase domain-containing protein</fullName>
    </submittedName>
</protein>
<dbReference type="Gene3D" id="3.30.70.270">
    <property type="match status" value="1"/>
</dbReference>
<organism evidence="9">
    <name type="scientific">Tanacetum cinerariifolium</name>
    <name type="common">Dalmatian daisy</name>
    <name type="synonym">Chrysanthemum cinerariifolium</name>
    <dbReference type="NCBI Taxonomy" id="118510"/>
    <lineage>
        <taxon>Eukaryota</taxon>
        <taxon>Viridiplantae</taxon>
        <taxon>Streptophyta</taxon>
        <taxon>Embryophyta</taxon>
        <taxon>Tracheophyta</taxon>
        <taxon>Spermatophyta</taxon>
        <taxon>Magnoliopsida</taxon>
        <taxon>eudicotyledons</taxon>
        <taxon>Gunneridae</taxon>
        <taxon>Pentapetalae</taxon>
        <taxon>asterids</taxon>
        <taxon>campanulids</taxon>
        <taxon>Asterales</taxon>
        <taxon>Asteraceae</taxon>
        <taxon>Asteroideae</taxon>
        <taxon>Anthemideae</taxon>
        <taxon>Anthemidinae</taxon>
        <taxon>Tanacetum</taxon>
    </lineage>
</organism>
<dbReference type="InterPro" id="IPR005162">
    <property type="entry name" value="Retrotrans_gag_dom"/>
</dbReference>
<dbReference type="Pfam" id="PF17919">
    <property type="entry name" value="RT_RNaseH_2"/>
    <property type="match status" value="1"/>
</dbReference>
<keyword evidence="9" id="KW-0548">Nucleotidyltransferase</keyword>
<dbReference type="GO" id="GO:0004190">
    <property type="term" value="F:aspartic-type endopeptidase activity"/>
    <property type="evidence" value="ECO:0007669"/>
    <property type="project" value="UniProtKB-KW"/>
</dbReference>
<feature type="domain" description="Retrovirus-related Pol polyprotein from transposon TNT 1-94-like beta-barrel" evidence="8">
    <location>
        <begin position="1624"/>
        <end position="1694"/>
    </location>
</feature>
<keyword evidence="9" id="KW-0695">RNA-directed DNA polymerase</keyword>
<evidence type="ECO:0000256" key="2">
    <source>
        <dbReference type="ARBA" id="ARBA00023268"/>
    </source>
</evidence>
<sequence>FYGHDKEDPHAHIRTARIWLEKEPLRSIFTWDDLVSKFINQFFTPSKTTSLRNEITNFQQRFDESFSEAWDRFKDLLRACPYHGFSKLDQLNTFYNALNSKDQDSLNSTAGATDGNVYRDNIQEFISQASAVNYNQGNTSYRPQMMSNQIKPPGFPPVPNNQNVQRNNQNHFISNQSRGNNFNQGTVYQPSVFQQPAYQAPAYSASAPQTQGQNMQNQLTNITDLITKFVNSNTASISSSGTLPSNTIANPKEATKDTLNPTNNKNTKDVQPQAVQSKSLVSISESAIALVNASKPNPKASILYPSKRNDERNREKANNQIEKFYQIFKDMSFKIIFADALILMPKFASTLKALIGNKEKLSEIARTLLNKHCFVVLLKKLPKKLGDPCKFLIPCDFPGMAECLALAYLGASINQMPFSVWKRLSLPDFTPTCMTLELADRLISRPVEVAEDVYVKVGELALRVGKEAITFNLDQTSRYSANYSDKTKKCINFIDMACEEYSQEVLGFFDTISSGNPALFYDPIVFATSPTLTPFRNSDFLHEEVDAFLVVEDEPTSSQFHQSYLDQEGDILLLEAFLNDDPSLPLPNQRNYLPEVHKELKICKAKTNKSLVDEPPTVELKALHPHLKCAFLEGDDKLPVIITKDLSVEEKIALLTVLKSHKRAIAWKLFDIKGINPEFCTHKILMEEDFTPAKGGFTVVENEDNELILTSLVTGWHVCIDYCKLNEVTRKDHFPLPFMAQMLERLGGNQYYCFLDGTFQRCMMVIFYDMIEKTMEVFMDDFSVFGNSFQSCLYHFEKMMKRLLEKDTQFIFSQECVDAFQTLKKKLIESPILIAPDWDMPFEVMCDASDFAIGAVLGQRQDKHFRPIHYASKTITEAESNYTMIEKEMLAVLYAFEKFWSYLILNKSIEFIFKVVDTKGAENLATDHLSRLENPHQNVLDPKEINESFPLETLNLVSTRGNQSTPWFADFANYHAGNFIVKDMSSQQKIKIFKDVKHYLWDDPYLFKICVDQIITRCVSSQEAIDILKACHSGPTEGHHGPNYTARKVFDSGFYWPTIYRDAQNLVSNYDVCQRQGKITQKDEMPKNSIQVFEIFDVWGINFMGPFPSSSGNKYILVAAPSAWYDLLSSFLLSQGFSKGMVEPTLFINRKGKDILLMSMMGKISCILGLQISQSPRGIFLNQPKYALESLKKYGMESGDPLDTPMVEKSKLDEDTQGKPIDPTHYHGMTPLLFKQGDNPIDVINHMMSFLSVVTSRYPTTNDQLKNLSNPRQQATINDGSMTLQPVQGRKISFAMGTTRIYTPGASGSNSKKQRTIICYNCKGEGYTSKQCTKAKRKQDDSWFKDKVLLVQAQENDQILHEKELACLADPGITEGQATQTVITHNAAYQADDLYAYDFDCNELNTAKVALMTDLSHYGSNALVENSMNSSDPSPSCRPTKVEVLKELPKVSMEQDLIIIALKDDLRKLKGKLLVDNVVTSHTIALEMLKIDVEPIAPKLLNNRIVHSDYLRHTQEQAVILREELLILIRQTCPSINNSRVKPSTSASGSQPSRNTKKDKIQRPPSSTQKNKVESHPRTIRSSLKNKNCTVEPKGTAIVQHSKLNANFELICVKLMVVVQIVHWYLDFTCSKHMTGDCSQLTIFVNKFLGTIKFRNDHVAKIMGYYDYQIRNVTISRVYYVEGLGHNLFLVRKFCDLNLKVAFHQHTCFIRNLEGVDLMTRSRGNNLYTLSLGDMMASSPICFFSKASKTKSWLWHRCLSHLNFGTINHLARYSLVRGLPKLKFRKDHLCSAYTMGKSKKKPHKPKSKDTNQEKLYLLHMDLCGPMRVTSVNGKNLEFALYEMTPATISSGLVPNPLPSAPVDLPAPKVISPIVKVVALKPTKSAGSPSSTTVDQDASSPSNSQTSPETQSLVNSTDVKEENHDLDVKLDELGGILKKKARLVARGYRQEEGIDFKESFPPAARLDAI</sequence>
<dbReference type="PANTHER" id="PTHR37984">
    <property type="entry name" value="PROTEIN CBG26694"/>
    <property type="match status" value="1"/>
</dbReference>
<dbReference type="InterPro" id="IPR054722">
    <property type="entry name" value="PolX-like_BBD"/>
</dbReference>
<keyword evidence="1" id="KW-0378">Hydrolase</keyword>
<dbReference type="Pfam" id="PF03732">
    <property type="entry name" value="Retrotrans_gag"/>
    <property type="match status" value="1"/>
</dbReference>
<evidence type="ECO:0000259" key="6">
    <source>
        <dbReference type="Pfam" id="PF17919"/>
    </source>
</evidence>
<feature type="compositionally biased region" description="Polar residues" evidence="3">
    <location>
        <begin position="235"/>
        <end position="249"/>
    </location>
</feature>
<dbReference type="InterPro" id="IPR043502">
    <property type="entry name" value="DNA/RNA_pol_sf"/>
</dbReference>
<dbReference type="EMBL" id="BKCJ010010821">
    <property type="protein sequence ID" value="GEU93297.1"/>
    <property type="molecule type" value="Genomic_DNA"/>
</dbReference>
<dbReference type="InterPro" id="IPR041577">
    <property type="entry name" value="RT_RNaseH_2"/>
</dbReference>
<feature type="region of interest" description="Disordered" evidence="3">
    <location>
        <begin position="235"/>
        <end position="273"/>
    </location>
</feature>
<feature type="compositionally biased region" description="Polar residues" evidence="3">
    <location>
        <begin position="257"/>
        <end position="273"/>
    </location>
</feature>
<dbReference type="FunFam" id="3.10.20.370:FF:000001">
    <property type="entry name" value="Retrovirus-related Pol polyprotein from transposon 17.6-like protein"/>
    <property type="match status" value="1"/>
</dbReference>
<reference evidence="9" key="1">
    <citation type="journal article" date="2019" name="Sci. Rep.">
        <title>Draft genome of Tanacetum cinerariifolium, the natural source of mosquito coil.</title>
        <authorList>
            <person name="Yamashiro T."/>
            <person name="Shiraishi A."/>
            <person name="Satake H."/>
            <person name="Nakayama K."/>
        </authorList>
    </citation>
    <scope>NUCLEOTIDE SEQUENCE</scope>
</reference>
<evidence type="ECO:0000259" key="7">
    <source>
        <dbReference type="Pfam" id="PF17921"/>
    </source>
</evidence>
<evidence type="ECO:0000256" key="3">
    <source>
        <dbReference type="SAM" id="MobiDB-lite"/>
    </source>
</evidence>
<name>A0A6L2P616_TANCI</name>
<feature type="compositionally biased region" description="Polar residues" evidence="3">
    <location>
        <begin position="1884"/>
        <end position="1916"/>
    </location>
</feature>
<evidence type="ECO:0000259" key="8">
    <source>
        <dbReference type="Pfam" id="PF22936"/>
    </source>
</evidence>
<dbReference type="InterPro" id="IPR025724">
    <property type="entry name" value="GAG-pre-integrase_dom"/>
</dbReference>
<keyword evidence="1" id="KW-0064">Aspartyl protease</keyword>
<dbReference type="GO" id="GO:0003964">
    <property type="term" value="F:RNA-directed DNA polymerase activity"/>
    <property type="evidence" value="ECO:0007669"/>
    <property type="project" value="UniProtKB-KW"/>
</dbReference>
<gene>
    <name evidence="9" type="ORF">Tci_065275</name>
</gene>
<dbReference type="Pfam" id="PF13976">
    <property type="entry name" value="gag_pre-integrs"/>
    <property type="match status" value="1"/>
</dbReference>
<feature type="region of interest" description="Disordered" evidence="3">
    <location>
        <begin position="1882"/>
        <end position="1920"/>
    </location>
</feature>
<comment type="caution">
    <text evidence="9">The sequence shown here is derived from an EMBL/GenBank/DDBJ whole genome shotgun (WGS) entry which is preliminary data.</text>
</comment>
<evidence type="ECO:0000259" key="4">
    <source>
        <dbReference type="Pfam" id="PF03732"/>
    </source>
</evidence>
<evidence type="ECO:0000313" key="9">
    <source>
        <dbReference type="EMBL" id="GEU93297.1"/>
    </source>
</evidence>
<feature type="compositionally biased region" description="Polar residues" evidence="3">
    <location>
        <begin position="1539"/>
        <end position="1554"/>
    </location>
</feature>
<accession>A0A6L2P616</accession>
<dbReference type="InterPro" id="IPR041588">
    <property type="entry name" value="Integrase_H2C2"/>
</dbReference>
<feature type="region of interest" description="Disordered" evidence="3">
    <location>
        <begin position="1539"/>
        <end position="1586"/>
    </location>
</feature>
<feature type="domain" description="Reverse transcriptase/retrotransposon-derived protein RNase H-like" evidence="6">
    <location>
        <begin position="813"/>
        <end position="905"/>
    </location>
</feature>
<dbReference type="InterPro" id="IPR043128">
    <property type="entry name" value="Rev_trsase/Diguanyl_cyclase"/>
</dbReference>
<keyword evidence="1" id="KW-0645">Protease</keyword>